<dbReference type="EMBL" id="JAUDFV010000064">
    <property type="protein sequence ID" value="KAL2735231.1"/>
    <property type="molecule type" value="Genomic_DNA"/>
</dbReference>
<gene>
    <name evidence="1" type="ORF">V1478_002871</name>
</gene>
<dbReference type="Proteomes" id="UP001607302">
    <property type="component" value="Unassembled WGS sequence"/>
</dbReference>
<comment type="caution">
    <text evidence="1">The sequence shown here is derived from an EMBL/GenBank/DDBJ whole genome shotgun (WGS) entry which is preliminary data.</text>
</comment>
<evidence type="ECO:0000313" key="2">
    <source>
        <dbReference type="Proteomes" id="UP001607302"/>
    </source>
</evidence>
<dbReference type="AlphaFoldDB" id="A0ABD2BR42"/>
<sequence>MCQRDDDHTIFALKEFNKEDTSIRRVHDMANRRDKASGGFRGVLTSTGLSVFNVKGMPRYTSSAGSQRRDYFSSCFLQIFHKDYKIVEICNDIFVSLTSKNGEYGDKDEVDKCVFFERVVATRDSSTEIKQ</sequence>
<reference evidence="1 2" key="1">
    <citation type="journal article" date="2024" name="Ann. Entomol. Soc. Am.">
        <title>Genomic analyses of the southern and eastern yellowjacket wasps (Hymenoptera: Vespidae) reveal evolutionary signatures of social life.</title>
        <authorList>
            <person name="Catto M.A."/>
            <person name="Caine P.B."/>
            <person name="Orr S.E."/>
            <person name="Hunt B.G."/>
            <person name="Goodisman M.A.D."/>
        </authorList>
    </citation>
    <scope>NUCLEOTIDE SEQUENCE [LARGE SCALE GENOMIC DNA]</scope>
    <source>
        <strain evidence="1">233</strain>
        <tissue evidence="1">Head and thorax</tissue>
    </source>
</reference>
<proteinExistence type="predicted"/>
<evidence type="ECO:0000313" key="1">
    <source>
        <dbReference type="EMBL" id="KAL2735231.1"/>
    </source>
</evidence>
<name>A0ABD2BR42_VESSQ</name>
<protein>
    <submittedName>
        <fullName evidence="1">Uncharacterized protein</fullName>
    </submittedName>
</protein>
<accession>A0ABD2BR42</accession>
<organism evidence="1 2">
    <name type="scientific">Vespula squamosa</name>
    <name type="common">Southern yellow jacket</name>
    <name type="synonym">Wasp</name>
    <dbReference type="NCBI Taxonomy" id="30214"/>
    <lineage>
        <taxon>Eukaryota</taxon>
        <taxon>Metazoa</taxon>
        <taxon>Ecdysozoa</taxon>
        <taxon>Arthropoda</taxon>
        <taxon>Hexapoda</taxon>
        <taxon>Insecta</taxon>
        <taxon>Pterygota</taxon>
        <taxon>Neoptera</taxon>
        <taxon>Endopterygota</taxon>
        <taxon>Hymenoptera</taxon>
        <taxon>Apocrita</taxon>
        <taxon>Aculeata</taxon>
        <taxon>Vespoidea</taxon>
        <taxon>Vespidae</taxon>
        <taxon>Vespinae</taxon>
        <taxon>Vespula</taxon>
    </lineage>
</organism>
<keyword evidence="2" id="KW-1185">Reference proteome</keyword>